<keyword evidence="10" id="KW-1185">Reference proteome</keyword>
<accession>A0ABQ3IB22</accession>
<comment type="caution">
    <text evidence="9">The sequence shown here is derived from an EMBL/GenBank/DDBJ whole genome shotgun (WGS) entry which is preliminary data.</text>
</comment>
<keyword evidence="3" id="KW-0028">Amino-acid biosynthesis</keyword>
<dbReference type="InterPro" id="IPR001086">
    <property type="entry name" value="Preph_deHydtase"/>
</dbReference>
<evidence type="ECO:0000256" key="1">
    <source>
        <dbReference type="ARBA" id="ARBA00004741"/>
    </source>
</evidence>
<organism evidence="9 10">
    <name type="scientific">Roseivirga thermotolerans</name>
    <dbReference type="NCBI Taxonomy" id="1758176"/>
    <lineage>
        <taxon>Bacteria</taxon>
        <taxon>Pseudomonadati</taxon>
        <taxon>Bacteroidota</taxon>
        <taxon>Cytophagia</taxon>
        <taxon>Cytophagales</taxon>
        <taxon>Roseivirgaceae</taxon>
        <taxon>Roseivirga</taxon>
    </lineage>
</organism>
<evidence type="ECO:0000259" key="8">
    <source>
        <dbReference type="PROSITE" id="PS51171"/>
    </source>
</evidence>
<proteinExistence type="predicted"/>
<evidence type="ECO:0000256" key="6">
    <source>
        <dbReference type="ARBA" id="ARBA00023239"/>
    </source>
</evidence>
<protein>
    <recommendedName>
        <fullName evidence="2">prephenate dehydratase</fullName>
        <ecNumber evidence="2">4.2.1.51</ecNumber>
    </recommendedName>
</protein>
<dbReference type="RefSeq" id="WP_189630302.1">
    <property type="nucleotide sequence ID" value="NZ_BNAG01000003.1"/>
</dbReference>
<sequence length="179" mass="19955">MTDLGLLGPENTFHDLARKRFLPHLSFAYFQNFETIFKALKDGQIKQALVALRNSHSGQVGNNLETIRQRGLQLIEEFELPVNLCLGSLKPNTIKSIRKVFSHPMAIKETTHFFSKYSHIKFIASSSTAGAIDELKNSRDSQAAVISSKEALESKGLLIIAEGIQDEKHNTTTFGLIRA</sequence>
<evidence type="ECO:0000256" key="2">
    <source>
        <dbReference type="ARBA" id="ARBA00013147"/>
    </source>
</evidence>
<evidence type="ECO:0000313" key="9">
    <source>
        <dbReference type="EMBL" id="GHE66297.1"/>
    </source>
</evidence>
<reference evidence="10" key="1">
    <citation type="journal article" date="2019" name="Int. J. Syst. Evol. Microbiol.">
        <title>The Global Catalogue of Microorganisms (GCM) 10K type strain sequencing project: providing services to taxonomists for standard genome sequencing and annotation.</title>
        <authorList>
            <consortium name="The Broad Institute Genomics Platform"/>
            <consortium name="The Broad Institute Genome Sequencing Center for Infectious Disease"/>
            <person name="Wu L."/>
            <person name="Ma J."/>
        </authorList>
    </citation>
    <scope>NUCLEOTIDE SEQUENCE [LARGE SCALE GENOMIC DNA]</scope>
    <source>
        <strain evidence="10">CGMCC 1.15111</strain>
    </source>
</reference>
<dbReference type="Proteomes" id="UP000658258">
    <property type="component" value="Unassembled WGS sequence"/>
</dbReference>
<dbReference type="PANTHER" id="PTHR21022:SF19">
    <property type="entry name" value="PREPHENATE DEHYDRATASE-RELATED"/>
    <property type="match status" value="1"/>
</dbReference>
<keyword evidence="5" id="KW-0584">Phenylalanine biosynthesis</keyword>
<comment type="pathway">
    <text evidence="1">Amino-acid biosynthesis; L-phenylalanine biosynthesis; phenylpyruvate from prephenate: step 1/1.</text>
</comment>
<dbReference type="SUPFAM" id="SSF53850">
    <property type="entry name" value="Periplasmic binding protein-like II"/>
    <property type="match status" value="1"/>
</dbReference>
<name>A0ABQ3IB22_9BACT</name>
<dbReference type="EC" id="4.2.1.51" evidence="2"/>
<evidence type="ECO:0000256" key="4">
    <source>
        <dbReference type="ARBA" id="ARBA00023141"/>
    </source>
</evidence>
<dbReference type="EMBL" id="BNAG01000003">
    <property type="protein sequence ID" value="GHE66297.1"/>
    <property type="molecule type" value="Genomic_DNA"/>
</dbReference>
<evidence type="ECO:0000256" key="3">
    <source>
        <dbReference type="ARBA" id="ARBA00022605"/>
    </source>
</evidence>
<dbReference type="PANTHER" id="PTHR21022">
    <property type="entry name" value="PREPHENATE DEHYDRATASE P PROTEIN"/>
    <property type="match status" value="1"/>
</dbReference>
<dbReference type="PROSITE" id="PS51171">
    <property type="entry name" value="PREPHENATE_DEHYDR_3"/>
    <property type="match status" value="1"/>
</dbReference>
<keyword evidence="4" id="KW-0057">Aromatic amino acid biosynthesis</keyword>
<keyword evidence="6" id="KW-0456">Lyase</keyword>
<evidence type="ECO:0000313" key="10">
    <source>
        <dbReference type="Proteomes" id="UP000658258"/>
    </source>
</evidence>
<evidence type="ECO:0000256" key="5">
    <source>
        <dbReference type="ARBA" id="ARBA00023222"/>
    </source>
</evidence>
<comment type="catalytic activity">
    <reaction evidence="7">
        <text>prephenate + H(+) = 3-phenylpyruvate + CO2 + H2O</text>
        <dbReference type="Rhea" id="RHEA:21648"/>
        <dbReference type="ChEBI" id="CHEBI:15377"/>
        <dbReference type="ChEBI" id="CHEBI:15378"/>
        <dbReference type="ChEBI" id="CHEBI:16526"/>
        <dbReference type="ChEBI" id="CHEBI:18005"/>
        <dbReference type="ChEBI" id="CHEBI:29934"/>
        <dbReference type="EC" id="4.2.1.51"/>
    </reaction>
</comment>
<gene>
    <name evidence="9" type="ORF">GCM10011340_21950</name>
</gene>
<dbReference type="Gene3D" id="3.40.190.10">
    <property type="entry name" value="Periplasmic binding protein-like II"/>
    <property type="match status" value="2"/>
</dbReference>
<dbReference type="Pfam" id="PF00800">
    <property type="entry name" value="PDT"/>
    <property type="match status" value="1"/>
</dbReference>
<feature type="domain" description="Prephenate dehydratase" evidence="8">
    <location>
        <begin position="3"/>
        <end position="179"/>
    </location>
</feature>
<evidence type="ECO:0000256" key="7">
    <source>
        <dbReference type="ARBA" id="ARBA00047848"/>
    </source>
</evidence>